<dbReference type="STRING" id="1814289.SAMN05216410_0993"/>
<dbReference type="OrthoDB" id="9806257at2"/>
<dbReference type="Gene3D" id="3.30.9.10">
    <property type="entry name" value="D-Amino Acid Oxidase, subunit A, domain 2"/>
    <property type="match status" value="1"/>
</dbReference>
<dbReference type="InterPro" id="IPR045170">
    <property type="entry name" value="MTOX"/>
</dbReference>
<evidence type="ECO:0000313" key="6">
    <source>
        <dbReference type="EMBL" id="SDB93127.1"/>
    </source>
</evidence>
<dbReference type="PANTHER" id="PTHR10961:SF7">
    <property type="entry name" value="FAD DEPENDENT OXIDOREDUCTASE DOMAIN-CONTAINING PROTEIN"/>
    <property type="match status" value="1"/>
</dbReference>
<evidence type="ECO:0000256" key="3">
    <source>
        <dbReference type="ARBA" id="ARBA00022827"/>
    </source>
</evidence>
<evidence type="ECO:0000259" key="5">
    <source>
        <dbReference type="Pfam" id="PF01266"/>
    </source>
</evidence>
<reference evidence="6 7" key="1">
    <citation type="submission" date="2016-09" db="EMBL/GenBank/DDBJ databases">
        <authorList>
            <person name="Capua I."/>
            <person name="De Benedictis P."/>
            <person name="Joannis T."/>
            <person name="Lombin L.H."/>
            <person name="Cattoli G."/>
        </authorList>
    </citation>
    <scope>NUCLEOTIDE SEQUENCE [LARGE SCALE GENOMIC DNA]</scope>
    <source>
        <strain evidence="6 7">ISLP-3</strain>
    </source>
</reference>
<name>A0A1G6HFL9_9MICO</name>
<dbReference type="GO" id="GO:0008115">
    <property type="term" value="F:sarcosine oxidase activity"/>
    <property type="evidence" value="ECO:0007669"/>
    <property type="project" value="TreeGrafter"/>
</dbReference>
<comment type="cofactor">
    <cofactor evidence="1">
        <name>FAD</name>
        <dbReference type="ChEBI" id="CHEBI:57692"/>
    </cofactor>
</comment>
<gene>
    <name evidence="6" type="ORF">SAMN05216410_0993</name>
</gene>
<dbReference type="SUPFAM" id="SSF51905">
    <property type="entry name" value="FAD/NAD(P)-binding domain"/>
    <property type="match status" value="1"/>
</dbReference>
<dbReference type="Gene3D" id="3.50.50.60">
    <property type="entry name" value="FAD/NAD(P)-binding domain"/>
    <property type="match status" value="1"/>
</dbReference>
<dbReference type="InterPro" id="IPR006076">
    <property type="entry name" value="FAD-dep_OxRdtase"/>
</dbReference>
<organism evidence="6 7">
    <name type="scientific">Sanguibacter gelidistatuariae</name>
    <dbReference type="NCBI Taxonomy" id="1814289"/>
    <lineage>
        <taxon>Bacteria</taxon>
        <taxon>Bacillati</taxon>
        <taxon>Actinomycetota</taxon>
        <taxon>Actinomycetes</taxon>
        <taxon>Micrococcales</taxon>
        <taxon>Sanguibacteraceae</taxon>
        <taxon>Sanguibacter</taxon>
    </lineage>
</organism>
<sequence>MTRTTHTVDTVVVGGGVMGSAAAWHLARRGREVLLLERFTPGHVRGASHGASRIYRTTYAEPEYLDLAQEALGQWRALEAESGLDVLSLTGGISSGAVRRDDIATAFSARGVPHEWLTAQQAGERWPGLRFDHDVLHEPETAGRINADRAVEAFQAAARSHGATVLHESPVRHLELTPTGVRVITETGEHHARRVVVAVGAWSAGLVGQVLGTPDRPDPLPLVVTQEQPAHFALRAGAPGEADWPSFTHDPGPELTGPGRRWPSGVYGLATPGEGIKVGFHGVGPVTDPDHRTFRPEPDQLAQLQDYVAQWVPGVDPTALKPISCTYTTTPDHDFVLDRAGRLVVAAGFSGHGFKFAPAIGRVLADLAEEGAEDPVGAAASRFHLARFARAAAGSRP</sequence>
<evidence type="ECO:0000256" key="2">
    <source>
        <dbReference type="ARBA" id="ARBA00022630"/>
    </source>
</evidence>
<accession>A0A1G6HFL9</accession>
<evidence type="ECO:0000313" key="7">
    <source>
        <dbReference type="Proteomes" id="UP000199039"/>
    </source>
</evidence>
<proteinExistence type="predicted"/>
<keyword evidence="2" id="KW-0285">Flavoprotein</keyword>
<keyword evidence="3" id="KW-0274">FAD</keyword>
<dbReference type="Proteomes" id="UP000199039">
    <property type="component" value="Unassembled WGS sequence"/>
</dbReference>
<keyword evidence="4" id="KW-0560">Oxidoreductase</keyword>
<feature type="domain" description="FAD dependent oxidoreductase" evidence="5">
    <location>
        <begin position="9"/>
        <end position="367"/>
    </location>
</feature>
<dbReference type="SUPFAM" id="SSF54373">
    <property type="entry name" value="FAD-linked reductases, C-terminal domain"/>
    <property type="match status" value="1"/>
</dbReference>
<dbReference type="EMBL" id="FMYH01000001">
    <property type="protein sequence ID" value="SDB93127.1"/>
    <property type="molecule type" value="Genomic_DNA"/>
</dbReference>
<dbReference type="InterPro" id="IPR036188">
    <property type="entry name" value="FAD/NAD-bd_sf"/>
</dbReference>
<dbReference type="AlphaFoldDB" id="A0A1G6HFL9"/>
<protein>
    <submittedName>
        <fullName evidence="6">Sarcosine oxidase</fullName>
    </submittedName>
</protein>
<dbReference type="PANTHER" id="PTHR10961">
    <property type="entry name" value="PEROXISOMAL SARCOSINE OXIDASE"/>
    <property type="match status" value="1"/>
</dbReference>
<keyword evidence="7" id="KW-1185">Reference proteome</keyword>
<evidence type="ECO:0000256" key="1">
    <source>
        <dbReference type="ARBA" id="ARBA00001974"/>
    </source>
</evidence>
<dbReference type="RefSeq" id="WP_093181201.1">
    <property type="nucleotide sequence ID" value="NZ_FMYH01000001.1"/>
</dbReference>
<dbReference type="Pfam" id="PF01266">
    <property type="entry name" value="DAO"/>
    <property type="match status" value="1"/>
</dbReference>
<evidence type="ECO:0000256" key="4">
    <source>
        <dbReference type="ARBA" id="ARBA00023002"/>
    </source>
</evidence>
<dbReference type="GO" id="GO:0050660">
    <property type="term" value="F:flavin adenine dinucleotide binding"/>
    <property type="evidence" value="ECO:0007669"/>
    <property type="project" value="InterPro"/>
</dbReference>